<dbReference type="EMBL" id="MU154540">
    <property type="protein sequence ID" value="KAF9497920.1"/>
    <property type="molecule type" value="Genomic_DNA"/>
</dbReference>
<proteinExistence type="predicted"/>
<comment type="caution">
    <text evidence="1">The sequence shown here is derived from an EMBL/GenBank/DDBJ whole genome shotgun (WGS) entry which is preliminary data.</text>
</comment>
<evidence type="ECO:0000313" key="2">
    <source>
        <dbReference type="Proteomes" id="UP000807025"/>
    </source>
</evidence>
<name>A0A9P6DIJ4_PLEER</name>
<evidence type="ECO:0000313" key="1">
    <source>
        <dbReference type="EMBL" id="KAF9497920.1"/>
    </source>
</evidence>
<dbReference type="AlphaFoldDB" id="A0A9P6DIJ4"/>
<gene>
    <name evidence="1" type="ORF">BDN71DRAFT_1429107</name>
</gene>
<sequence>MLATSQSMLDCVLHVGCCLTVAQPIIHPSDGHQISLQLIVAQGESPQKATSSIIQIESPQTHQANLPSLHPKLEAPEPALSLQDFDMFEPVPVMDLVIPEVEVEPPEALSG</sequence>
<dbReference type="Proteomes" id="UP000807025">
    <property type="component" value="Unassembled WGS sequence"/>
</dbReference>
<reference evidence="1" key="1">
    <citation type="submission" date="2020-11" db="EMBL/GenBank/DDBJ databases">
        <authorList>
            <consortium name="DOE Joint Genome Institute"/>
            <person name="Ahrendt S."/>
            <person name="Riley R."/>
            <person name="Andreopoulos W."/>
            <person name="Labutti K."/>
            <person name="Pangilinan J."/>
            <person name="Ruiz-Duenas F.J."/>
            <person name="Barrasa J.M."/>
            <person name="Sanchez-Garcia M."/>
            <person name="Camarero S."/>
            <person name="Miyauchi S."/>
            <person name="Serrano A."/>
            <person name="Linde D."/>
            <person name="Babiker R."/>
            <person name="Drula E."/>
            <person name="Ayuso-Fernandez I."/>
            <person name="Pacheco R."/>
            <person name="Padilla G."/>
            <person name="Ferreira P."/>
            <person name="Barriuso J."/>
            <person name="Kellner H."/>
            <person name="Castanera R."/>
            <person name="Alfaro M."/>
            <person name="Ramirez L."/>
            <person name="Pisabarro A.G."/>
            <person name="Kuo A."/>
            <person name="Tritt A."/>
            <person name="Lipzen A."/>
            <person name="He G."/>
            <person name="Yan M."/>
            <person name="Ng V."/>
            <person name="Cullen D."/>
            <person name="Martin F."/>
            <person name="Rosso M.-N."/>
            <person name="Henrissat B."/>
            <person name="Hibbett D."/>
            <person name="Martinez A.T."/>
            <person name="Grigoriev I.V."/>
        </authorList>
    </citation>
    <scope>NUCLEOTIDE SEQUENCE</scope>
    <source>
        <strain evidence="1">ATCC 90797</strain>
    </source>
</reference>
<protein>
    <submittedName>
        <fullName evidence="1">Uncharacterized protein</fullName>
    </submittedName>
</protein>
<organism evidence="1 2">
    <name type="scientific">Pleurotus eryngii</name>
    <name type="common">Boletus of the steppes</name>
    <dbReference type="NCBI Taxonomy" id="5323"/>
    <lineage>
        <taxon>Eukaryota</taxon>
        <taxon>Fungi</taxon>
        <taxon>Dikarya</taxon>
        <taxon>Basidiomycota</taxon>
        <taxon>Agaricomycotina</taxon>
        <taxon>Agaricomycetes</taxon>
        <taxon>Agaricomycetidae</taxon>
        <taxon>Agaricales</taxon>
        <taxon>Pleurotineae</taxon>
        <taxon>Pleurotaceae</taxon>
        <taxon>Pleurotus</taxon>
    </lineage>
</organism>
<accession>A0A9P6DIJ4</accession>
<keyword evidence="2" id="KW-1185">Reference proteome</keyword>